<dbReference type="Proteomes" id="UP000177324">
    <property type="component" value="Unassembled WGS sequence"/>
</dbReference>
<gene>
    <name evidence="2" type="ORF">A2784_05030</name>
</gene>
<dbReference type="Pfam" id="PF18926">
    <property type="entry name" value="DUF5676"/>
    <property type="match status" value="1"/>
</dbReference>
<dbReference type="AlphaFoldDB" id="A0A1G1VRM5"/>
<dbReference type="EMBL" id="MHCH01000010">
    <property type="protein sequence ID" value="OGY18046.1"/>
    <property type="molecule type" value="Genomic_DNA"/>
</dbReference>
<sequence length="94" mass="10488">MKLDKMVLANATAMWMAIVWVVCRVLVGLFPGGSRVLLQWWVHSVNLGQLPVGRMTWTGFWAGGITAVALAWLGGWLFGWCWELASLKRKSVKA</sequence>
<keyword evidence="1" id="KW-0812">Transmembrane</keyword>
<feature type="transmembrane region" description="Helical" evidence="1">
    <location>
        <begin position="60"/>
        <end position="82"/>
    </location>
</feature>
<protein>
    <submittedName>
        <fullName evidence="2">Uncharacterized protein</fullName>
    </submittedName>
</protein>
<proteinExistence type="predicted"/>
<evidence type="ECO:0000313" key="3">
    <source>
        <dbReference type="Proteomes" id="UP000177324"/>
    </source>
</evidence>
<evidence type="ECO:0000313" key="2">
    <source>
        <dbReference type="EMBL" id="OGY18046.1"/>
    </source>
</evidence>
<name>A0A1G1VRM5_9BACT</name>
<dbReference type="STRING" id="1797589.A2784_05030"/>
<reference evidence="2 3" key="1">
    <citation type="journal article" date="2016" name="Nat. Commun.">
        <title>Thousands of microbial genomes shed light on interconnected biogeochemical processes in an aquifer system.</title>
        <authorList>
            <person name="Anantharaman K."/>
            <person name="Brown C.T."/>
            <person name="Hug L.A."/>
            <person name="Sharon I."/>
            <person name="Castelle C.J."/>
            <person name="Probst A.J."/>
            <person name="Thomas B.C."/>
            <person name="Singh A."/>
            <person name="Wilkins M.J."/>
            <person name="Karaoz U."/>
            <person name="Brodie E.L."/>
            <person name="Williams K.H."/>
            <person name="Hubbard S.S."/>
            <person name="Banfield J.F."/>
        </authorList>
    </citation>
    <scope>NUCLEOTIDE SEQUENCE [LARGE SCALE GENOMIC DNA]</scope>
</reference>
<evidence type="ECO:0000256" key="1">
    <source>
        <dbReference type="SAM" id="Phobius"/>
    </source>
</evidence>
<organism evidence="2 3">
    <name type="scientific">Candidatus Chisholmbacteria bacterium RIFCSPHIGHO2_01_FULL_48_12</name>
    <dbReference type="NCBI Taxonomy" id="1797589"/>
    <lineage>
        <taxon>Bacteria</taxon>
        <taxon>Candidatus Chisholmiibacteriota</taxon>
    </lineage>
</organism>
<dbReference type="InterPro" id="IPR044020">
    <property type="entry name" value="DUF5676"/>
</dbReference>
<accession>A0A1G1VRM5</accession>
<comment type="caution">
    <text evidence="2">The sequence shown here is derived from an EMBL/GenBank/DDBJ whole genome shotgun (WGS) entry which is preliminary data.</text>
</comment>
<keyword evidence="1" id="KW-1133">Transmembrane helix</keyword>
<keyword evidence="1" id="KW-0472">Membrane</keyword>